<keyword evidence="5 8" id="KW-1133">Transmembrane helix</keyword>
<evidence type="ECO:0000256" key="3">
    <source>
        <dbReference type="ARBA" id="ARBA00022448"/>
    </source>
</evidence>
<feature type="transmembrane region" description="Helical" evidence="8">
    <location>
        <begin position="309"/>
        <end position="339"/>
    </location>
</feature>
<dbReference type="SMR" id="A0A069ZU21"/>
<evidence type="ECO:0000256" key="4">
    <source>
        <dbReference type="ARBA" id="ARBA00022692"/>
    </source>
</evidence>
<dbReference type="KEGG" id="cmm:NC80_02910"/>
<evidence type="ECO:0000313" key="9">
    <source>
        <dbReference type="EMBL" id="AJR10652.1"/>
    </source>
</evidence>
<comment type="subcellular location">
    <subcellularLocation>
        <location evidence="1">Membrane</location>
        <topology evidence="1">Multi-pass membrane protein</topology>
    </subcellularLocation>
</comment>
<dbReference type="KEGG" id="cmx:DNC_02930"/>
<accession>A0A069ZU21</accession>
<dbReference type="GeneID" id="1245938"/>
<evidence type="ECO:0000256" key="2">
    <source>
        <dbReference type="ARBA" id="ARBA00009904"/>
    </source>
</evidence>
<protein>
    <submittedName>
        <fullName evidence="9">ATP synthase subunit I</fullName>
    </submittedName>
</protein>
<gene>
    <name evidence="9" type="ORF">BD36_03100</name>
</gene>
<comment type="similarity">
    <text evidence="2">Belongs to the V-ATPase 116 kDa subunit family.</text>
</comment>
<dbReference type="PANTHER" id="PTHR11629:SF63">
    <property type="entry name" value="V-TYPE PROTON ATPASE SUBUNIT A"/>
    <property type="match status" value="1"/>
</dbReference>
<dbReference type="GO" id="GO:0016471">
    <property type="term" value="C:vacuolar proton-transporting V-type ATPase complex"/>
    <property type="evidence" value="ECO:0007669"/>
    <property type="project" value="TreeGrafter"/>
</dbReference>
<dbReference type="PATRIC" id="fig|243161.6.peg.617"/>
<dbReference type="GO" id="GO:0033179">
    <property type="term" value="C:proton-transporting V-type ATPase, V0 domain"/>
    <property type="evidence" value="ECO:0007669"/>
    <property type="project" value="InterPro"/>
</dbReference>
<evidence type="ECO:0000256" key="1">
    <source>
        <dbReference type="ARBA" id="ARBA00004141"/>
    </source>
</evidence>
<dbReference type="InterPro" id="IPR002490">
    <property type="entry name" value="V-ATPase_116kDa_su"/>
</dbReference>
<dbReference type="GO" id="GO:0051117">
    <property type="term" value="F:ATPase binding"/>
    <property type="evidence" value="ECO:0007669"/>
    <property type="project" value="TreeGrafter"/>
</dbReference>
<evidence type="ECO:0000256" key="6">
    <source>
        <dbReference type="ARBA" id="ARBA00023065"/>
    </source>
</evidence>
<organism evidence="9 10">
    <name type="scientific">Chlamydia muridarum</name>
    <dbReference type="NCBI Taxonomy" id="83560"/>
    <lineage>
        <taxon>Bacteria</taxon>
        <taxon>Pseudomonadati</taxon>
        <taxon>Chlamydiota</taxon>
        <taxon>Chlamydiia</taxon>
        <taxon>Chlamydiales</taxon>
        <taxon>Chlamydiaceae</taxon>
        <taxon>Chlamydia/Chlamydophila group</taxon>
        <taxon>Chlamydia</taxon>
    </lineage>
</organism>
<keyword evidence="6" id="KW-0406">Ion transport</keyword>
<feature type="transmembrane region" description="Helical" evidence="8">
    <location>
        <begin position="360"/>
        <end position="384"/>
    </location>
</feature>
<dbReference type="KEGG" id="cmg:NC81_02925"/>
<feature type="transmembrane region" description="Helical" evidence="8">
    <location>
        <begin position="564"/>
        <end position="584"/>
    </location>
</feature>
<evidence type="ECO:0000256" key="5">
    <source>
        <dbReference type="ARBA" id="ARBA00022989"/>
    </source>
</evidence>
<keyword evidence="7 8" id="KW-0472">Membrane</keyword>
<sequence>MRINVDKYLFIGRKKSEFFSACRELGAVEFLAKNKLKDSENVRRISEGLKTLNLLTNKYSPSDLVLVKSGYLTTEQLLQEIFDLNHEITTITDSLKALSKEIFRVKPLGNFSSEEIRELTLKTGLSVRFFYKKHIEGAPLEVEEENVFYLATAYNYDYYVVIGVVSLSKDIFTEIEAPRSVGELREEEEHLQTLLRKKKARVCELYAYREELLEALCEQCNEQTLQHAEASTEDLFDDKVFSALGWVIVDRLTEVEKLCNSLGVYLERVQPDPDEVIPTYLENHGLGALGESLVNIYDTPASTDKDPSLWVFLSFFVFFSMIINDAGYGLIFLATSLFLSFKARKQVKHSLALKRFLKMFMILGGGCVCWGGATTSFFGVSVSYTSPFREYSLTHFLAMKKAEYYLKERPKGYKELVHDYPVLKDKKTPKEFLLAQGTSSGDSVYKAVVYDKFTDNILMEIALLVGVVHLSLGMLRYCRQRYSSIGWVVFMCGAYMYLPIYLQAVSLIHYALHVPYELGGQVGYYVTFIGLGIAVLGGIIQRGLRGLDEVTAVIQVFSDVLSYLRLYALSLAGAMVGNTVMVMSERFSPAVGVLIIIFGHTVNIALSIMGGVIHGLRLNFIEWYHYSFDGGGRLLHPLKRVICQKSQNI</sequence>
<feature type="transmembrane region" description="Helical" evidence="8">
    <location>
        <begin position="524"/>
        <end position="544"/>
    </location>
</feature>
<feature type="transmembrane region" description="Helical" evidence="8">
    <location>
        <begin position="590"/>
        <end position="613"/>
    </location>
</feature>
<proteinExistence type="inferred from homology"/>
<dbReference type="NCBIfam" id="NF004431">
    <property type="entry name" value="PRK05771.2-5"/>
    <property type="match status" value="1"/>
</dbReference>
<dbReference type="OMA" id="MAVNIMA"/>
<feature type="transmembrane region" description="Helical" evidence="8">
    <location>
        <begin position="457"/>
        <end position="475"/>
    </location>
</feature>
<dbReference type="PANTHER" id="PTHR11629">
    <property type="entry name" value="VACUOLAR PROTON ATPASES"/>
    <property type="match status" value="1"/>
</dbReference>
<dbReference type="Proteomes" id="UP000260363">
    <property type="component" value="Chromosome"/>
</dbReference>
<dbReference type="RefSeq" id="WP_010230892.1">
    <property type="nucleotide sequence ID" value="NZ_CP007217.1"/>
</dbReference>
<reference evidence="9 10" key="1">
    <citation type="submission" date="2014-02" db="EMBL/GenBank/DDBJ databases">
        <authorList>
            <person name="Chen C."/>
            <person name="Conrad T.A."/>
            <person name="Zhou Z."/>
            <person name="Lai Z."/>
            <person name="Zhong G."/>
        </authorList>
    </citation>
    <scope>NUCLEOTIDE SEQUENCE [LARGE SCALE GENOMIC DNA]</scope>
    <source>
        <strain evidence="9 10">Nigg3-28</strain>
    </source>
</reference>
<feature type="transmembrane region" description="Helical" evidence="8">
    <location>
        <begin position="487"/>
        <end position="512"/>
    </location>
</feature>
<evidence type="ECO:0000256" key="8">
    <source>
        <dbReference type="SAM" id="Phobius"/>
    </source>
</evidence>
<keyword evidence="3" id="KW-0813">Transport</keyword>
<keyword evidence="4 8" id="KW-0812">Transmembrane</keyword>
<dbReference type="GO" id="GO:0007035">
    <property type="term" value="P:vacuolar acidification"/>
    <property type="evidence" value="ECO:0007669"/>
    <property type="project" value="TreeGrafter"/>
</dbReference>
<dbReference type="AlphaFoldDB" id="A0A069ZU21"/>
<dbReference type="GO" id="GO:0046961">
    <property type="term" value="F:proton-transporting ATPase activity, rotational mechanism"/>
    <property type="evidence" value="ECO:0007669"/>
    <property type="project" value="InterPro"/>
</dbReference>
<dbReference type="EMBL" id="CP007217">
    <property type="protein sequence ID" value="AJR10652.1"/>
    <property type="molecule type" value="Genomic_DNA"/>
</dbReference>
<name>A0A069ZU21_CHLMR</name>
<evidence type="ECO:0000256" key="7">
    <source>
        <dbReference type="ARBA" id="ARBA00023136"/>
    </source>
</evidence>
<dbReference type="STRING" id="83560.NC80_02910"/>
<evidence type="ECO:0000313" key="10">
    <source>
        <dbReference type="Proteomes" id="UP000260363"/>
    </source>
</evidence>